<organism evidence="1 2">
    <name type="scientific">Neisseria sicca VK64</name>
    <dbReference type="NCBI Taxonomy" id="1095748"/>
    <lineage>
        <taxon>Bacteria</taxon>
        <taxon>Pseudomonadati</taxon>
        <taxon>Pseudomonadota</taxon>
        <taxon>Betaproteobacteria</taxon>
        <taxon>Neisseriales</taxon>
        <taxon>Neisseriaceae</taxon>
        <taxon>Neisseria</taxon>
    </lineage>
</organism>
<gene>
    <name evidence="1" type="ORF">HMPREF1051_0659</name>
</gene>
<reference evidence="1 2" key="1">
    <citation type="submission" date="2012-04" db="EMBL/GenBank/DDBJ databases">
        <authorList>
            <person name="Harkins D.M."/>
            <person name="Madupu R."/>
            <person name="Durkin A.S."/>
            <person name="Torralba M."/>
            <person name="Methe B."/>
            <person name="Sutton G.G."/>
            <person name="Nelson K.E."/>
        </authorList>
    </citation>
    <scope>NUCLEOTIDE SEQUENCE [LARGE SCALE GENOMIC DNA]</scope>
    <source>
        <strain evidence="1 2">VK64</strain>
    </source>
</reference>
<evidence type="ECO:0000313" key="1">
    <source>
        <dbReference type="EMBL" id="EIG26529.1"/>
    </source>
</evidence>
<comment type="caution">
    <text evidence="1">The sequence shown here is derived from an EMBL/GenBank/DDBJ whole genome shotgun (WGS) entry which is preliminary data.</text>
</comment>
<proteinExistence type="predicted"/>
<sequence>MGKAHATVPGYDGFGDHSLYYFEHTKTGLFFFDSKPKQR</sequence>
<dbReference type="EMBL" id="AJMT01000157">
    <property type="protein sequence ID" value="EIG26529.1"/>
    <property type="molecule type" value="Genomic_DNA"/>
</dbReference>
<evidence type="ECO:0000313" key="2">
    <source>
        <dbReference type="Proteomes" id="UP000004473"/>
    </source>
</evidence>
<dbReference type="AlphaFoldDB" id="I2NL18"/>
<accession>I2NL18</accession>
<protein>
    <submittedName>
        <fullName evidence="1">Uncharacterized protein</fullName>
    </submittedName>
</protein>
<dbReference type="Proteomes" id="UP000004473">
    <property type="component" value="Unassembled WGS sequence"/>
</dbReference>
<name>I2NL18_NEISI</name>